<proteinExistence type="predicted"/>
<protein>
    <recommendedName>
        <fullName evidence="4">MATE family efflux transporter</fullName>
    </recommendedName>
</protein>
<evidence type="ECO:0008006" key="4">
    <source>
        <dbReference type="Google" id="ProtNLM"/>
    </source>
</evidence>
<dbReference type="STRING" id="471514.AN477_00685"/>
<evidence type="ECO:0000313" key="2">
    <source>
        <dbReference type="EMBL" id="KPV45507.1"/>
    </source>
</evidence>
<evidence type="ECO:0000313" key="3">
    <source>
        <dbReference type="Proteomes" id="UP000050482"/>
    </source>
</evidence>
<dbReference type="PATRIC" id="fig|471514.4.peg.111"/>
<keyword evidence="1" id="KW-1133">Transmembrane helix</keyword>
<keyword evidence="1" id="KW-0812">Transmembrane</keyword>
<reference evidence="2 3" key="1">
    <citation type="submission" date="2015-09" db="EMBL/GenBank/DDBJ databases">
        <title>Draft genome sequence of Alicyclobacillus ferrooxydans DSM 22381.</title>
        <authorList>
            <person name="Hemp J."/>
        </authorList>
    </citation>
    <scope>NUCLEOTIDE SEQUENCE [LARGE SCALE GENOMIC DNA]</scope>
    <source>
        <strain evidence="2 3">TC-34</strain>
    </source>
</reference>
<dbReference type="Proteomes" id="UP000050482">
    <property type="component" value="Unassembled WGS sequence"/>
</dbReference>
<gene>
    <name evidence="2" type="ORF">AN477_00685</name>
</gene>
<evidence type="ECO:0000256" key="1">
    <source>
        <dbReference type="SAM" id="Phobius"/>
    </source>
</evidence>
<name>A0A0P9GW46_9BACL</name>
<comment type="caution">
    <text evidence="2">The sequence shown here is derived from an EMBL/GenBank/DDBJ whole genome shotgun (WGS) entry which is preliminary data.</text>
</comment>
<organism evidence="2 3">
    <name type="scientific">Alicyclobacillus ferrooxydans</name>
    <dbReference type="NCBI Taxonomy" id="471514"/>
    <lineage>
        <taxon>Bacteria</taxon>
        <taxon>Bacillati</taxon>
        <taxon>Bacillota</taxon>
        <taxon>Bacilli</taxon>
        <taxon>Bacillales</taxon>
        <taxon>Alicyclobacillaceae</taxon>
        <taxon>Alicyclobacillus</taxon>
    </lineage>
</organism>
<feature type="transmembrane region" description="Helical" evidence="1">
    <location>
        <begin position="34"/>
        <end position="54"/>
    </location>
</feature>
<sequence length="95" mass="10618">MLFIVLAIDTIFQPFMSAVVVDTASIQAGGNSKFPMIVTALGIWFIRTLGVYLVAWRMGFGLPAVWGSIAVDNAVRAGLFAWYRRKRELIRTLPR</sequence>
<keyword evidence="1" id="KW-0472">Membrane</keyword>
<dbReference type="EMBL" id="LJCO01000008">
    <property type="protein sequence ID" value="KPV45507.1"/>
    <property type="molecule type" value="Genomic_DNA"/>
</dbReference>
<keyword evidence="3" id="KW-1185">Reference proteome</keyword>
<dbReference type="AlphaFoldDB" id="A0A0P9GW46"/>
<accession>A0A0P9GW46</accession>